<keyword evidence="8 10" id="KW-0221">Differentiation</keyword>
<proteinExistence type="inferred from homology"/>
<keyword evidence="6 10" id="KW-0765">Sulfation</keyword>
<dbReference type="GO" id="GO:0005576">
    <property type="term" value="C:extracellular region"/>
    <property type="evidence" value="ECO:0007669"/>
    <property type="project" value="UniProtKB-SubCell"/>
</dbReference>
<protein>
    <recommendedName>
        <fullName evidence="10">Phytosulfokine</fullName>
    </recommendedName>
    <component>
        <recommendedName>
            <fullName evidence="10">Phytosulfokine-alpha</fullName>
            <shortName evidence="10">PSK-alpha</shortName>
            <shortName evidence="10">Phytosulfokine-a</shortName>
        </recommendedName>
    </component>
    <component>
        <recommendedName>
            <fullName evidence="10">Phytosulfokine-beta</fullName>
            <shortName evidence="10">PSK-beta</shortName>
            <shortName evidence="10">Phytosulfokine-b</shortName>
        </recommendedName>
    </component>
</protein>
<feature type="chain" id="PRO_5031593593" description="Phytosulfokine" evidence="10">
    <location>
        <begin position="24"/>
        <end position="75"/>
    </location>
</feature>
<dbReference type="PANTHER" id="PTHR33285">
    <property type="entry name" value="PHYTOSULFOKINES 3"/>
    <property type="match status" value="1"/>
</dbReference>
<keyword evidence="12" id="KW-1185">Reference proteome</keyword>
<comment type="PTM">
    <text evidence="10">Sulfation is important for activity and for the binding to a putative membrane receptor.</text>
</comment>
<dbReference type="InterPro" id="IPR009438">
    <property type="entry name" value="Phytosulfokine"/>
</dbReference>
<evidence type="ECO:0000256" key="8">
    <source>
        <dbReference type="ARBA" id="ARBA00022782"/>
    </source>
</evidence>
<dbReference type="PANTHER" id="PTHR33285:SF55">
    <property type="entry name" value="PHYTOSULFOKINES 3"/>
    <property type="match status" value="1"/>
</dbReference>
<evidence type="ECO:0000256" key="4">
    <source>
        <dbReference type="ARBA" id="ARBA00022473"/>
    </source>
</evidence>
<evidence type="ECO:0000256" key="10">
    <source>
        <dbReference type="RuleBase" id="RU368031"/>
    </source>
</evidence>
<reference evidence="11 12" key="1">
    <citation type="journal article" date="2016" name="Sci. Rep.">
        <title>The Dendrobium catenatum Lindl. genome sequence provides insights into polysaccharide synthase, floral development and adaptive evolution.</title>
        <authorList>
            <person name="Zhang G.Q."/>
            <person name="Xu Q."/>
            <person name="Bian C."/>
            <person name="Tsai W.C."/>
            <person name="Yeh C.M."/>
            <person name="Liu K.W."/>
            <person name="Yoshida K."/>
            <person name="Zhang L.S."/>
            <person name="Chang S.B."/>
            <person name="Chen F."/>
            <person name="Shi Y."/>
            <person name="Su Y.Y."/>
            <person name="Zhang Y.Q."/>
            <person name="Chen L.J."/>
            <person name="Yin Y."/>
            <person name="Lin M."/>
            <person name="Huang H."/>
            <person name="Deng H."/>
            <person name="Wang Z.W."/>
            <person name="Zhu S.L."/>
            <person name="Zhao X."/>
            <person name="Deng C."/>
            <person name="Niu S.C."/>
            <person name="Huang J."/>
            <person name="Wang M."/>
            <person name="Liu G.H."/>
            <person name="Yang H.J."/>
            <person name="Xiao X.J."/>
            <person name="Hsiao Y.Y."/>
            <person name="Wu W.L."/>
            <person name="Chen Y.Y."/>
            <person name="Mitsuda N."/>
            <person name="Ohme-Takagi M."/>
            <person name="Luo Y.B."/>
            <person name="Van de Peer Y."/>
            <person name="Liu Z.J."/>
        </authorList>
    </citation>
    <scope>NUCLEOTIDE SEQUENCE [LARGE SCALE GENOMIC DNA]</scope>
    <source>
        <tissue evidence="11">The whole plant</tissue>
    </source>
</reference>
<dbReference type="EMBL" id="KZ502110">
    <property type="protein sequence ID" value="PKU83469.1"/>
    <property type="molecule type" value="Genomic_DNA"/>
</dbReference>
<evidence type="ECO:0000256" key="5">
    <source>
        <dbReference type="ARBA" id="ARBA00022525"/>
    </source>
</evidence>
<dbReference type="GO" id="GO:0008083">
    <property type="term" value="F:growth factor activity"/>
    <property type="evidence" value="ECO:0007669"/>
    <property type="project" value="UniProtKB-UniRule"/>
</dbReference>
<evidence type="ECO:0000256" key="6">
    <source>
        <dbReference type="ARBA" id="ARBA00022641"/>
    </source>
</evidence>
<comment type="similarity">
    <text evidence="3 10">Belongs to the phytosulfokine family.</text>
</comment>
<sequence>MSTKQTTSFFLAILLFLASSVQSTRPLASSIPLRSQEEIFYKVEQVCEGVGEEECLMRRTLAAQVDYIYTQENHG</sequence>
<name>A0A2I0X6C4_9ASPA</name>
<dbReference type="Pfam" id="PF06404">
    <property type="entry name" value="PSK"/>
    <property type="match status" value="1"/>
</dbReference>
<comment type="function">
    <text evidence="1 10">Promotes plant cell differentiation, organogenesis and somatic embryogenesis as well as cell proliferation.</text>
</comment>
<dbReference type="Proteomes" id="UP000233837">
    <property type="component" value="Unassembled WGS sequence"/>
</dbReference>
<gene>
    <name evidence="11" type="primary">PSK</name>
    <name evidence="11" type="ORF">MA16_Dca021864</name>
</gene>
<keyword evidence="5 10" id="KW-0964">Secreted</keyword>
<evidence type="ECO:0000256" key="1">
    <source>
        <dbReference type="ARBA" id="ARBA00003158"/>
    </source>
</evidence>
<evidence type="ECO:0000256" key="7">
    <source>
        <dbReference type="ARBA" id="ARBA00022729"/>
    </source>
</evidence>
<evidence type="ECO:0000313" key="12">
    <source>
        <dbReference type="Proteomes" id="UP000233837"/>
    </source>
</evidence>
<feature type="signal peptide" evidence="10">
    <location>
        <begin position="1"/>
        <end position="23"/>
    </location>
</feature>
<keyword evidence="7 10" id="KW-0732">Signal</keyword>
<dbReference type="GO" id="GO:0008283">
    <property type="term" value="P:cell population proliferation"/>
    <property type="evidence" value="ECO:0007669"/>
    <property type="project" value="UniProtKB-UniRule"/>
</dbReference>
<dbReference type="AlphaFoldDB" id="A0A2I0X6C4"/>
<dbReference type="GO" id="GO:0030154">
    <property type="term" value="P:cell differentiation"/>
    <property type="evidence" value="ECO:0007669"/>
    <property type="project" value="UniProtKB-UniRule"/>
</dbReference>
<organism evidence="11 12">
    <name type="scientific">Dendrobium catenatum</name>
    <dbReference type="NCBI Taxonomy" id="906689"/>
    <lineage>
        <taxon>Eukaryota</taxon>
        <taxon>Viridiplantae</taxon>
        <taxon>Streptophyta</taxon>
        <taxon>Embryophyta</taxon>
        <taxon>Tracheophyta</taxon>
        <taxon>Spermatophyta</taxon>
        <taxon>Magnoliopsida</taxon>
        <taxon>Liliopsida</taxon>
        <taxon>Asparagales</taxon>
        <taxon>Orchidaceae</taxon>
        <taxon>Epidendroideae</taxon>
        <taxon>Malaxideae</taxon>
        <taxon>Dendrobiinae</taxon>
        <taxon>Dendrobium</taxon>
    </lineage>
</organism>
<reference evidence="11 12" key="2">
    <citation type="journal article" date="2017" name="Nature">
        <title>The Apostasia genome and the evolution of orchids.</title>
        <authorList>
            <person name="Zhang G.Q."/>
            <person name="Liu K.W."/>
            <person name="Li Z."/>
            <person name="Lohaus R."/>
            <person name="Hsiao Y.Y."/>
            <person name="Niu S.C."/>
            <person name="Wang J.Y."/>
            <person name="Lin Y.C."/>
            <person name="Xu Q."/>
            <person name="Chen L.J."/>
            <person name="Yoshida K."/>
            <person name="Fujiwara S."/>
            <person name="Wang Z.W."/>
            <person name="Zhang Y.Q."/>
            <person name="Mitsuda N."/>
            <person name="Wang M."/>
            <person name="Liu G.H."/>
            <person name="Pecoraro L."/>
            <person name="Huang H.X."/>
            <person name="Xiao X.J."/>
            <person name="Lin M."/>
            <person name="Wu X.Y."/>
            <person name="Wu W.L."/>
            <person name="Chen Y.Y."/>
            <person name="Chang S.B."/>
            <person name="Sakamoto S."/>
            <person name="Ohme-Takagi M."/>
            <person name="Yagi M."/>
            <person name="Zeng S.J."/>
            <person name="Shen C.Y."/>
            <person name="Yeh C.M."/>
            <person name="Luo Y.B."/>
            <person name="Tsai W.C."/>
            <person name="Van de Peer Y."/>
            <person name="Liu Z.J."/>
        </authorList>
    </citation>
    <scope>NUCLEOTIDE SEQUENCE [LARGE SCALE GENOMIC DNA]</scope>
    <source>
        <tissue evidence="11">The whole plant</tissue>
    </source>
</reference>
<accession>A0A2I0X6C4</accession>
<evidence type="ECO:0000313" key="11">
    <source>
        <dbReference type="EMBL" id="PKU83469.1"/>
    </source>
</evidence>
<comment type="subcellular location">
    <subcellularLocation>
        <location evidence="2 10">Secreted</location>
    </subcellularLocation>
</comment>
<comment type="PTM">
    <text evidence="10">PSK-alpha is produced by endopeptidase digestion. PSK-beta is produced from PSK-alpha by exopeptidase digestion.</text>
</comment>
<evidence type="ECO:0000256" key="2">
    <source>
        <dbReference type="ARBA" id="ARBA00004613"/>
    </source>
</evidence>
<evidence type="ECO:0000256" key="9">
    <source>
        <dbReference type="ARBA" id="ARBA00023030"/>
    </source>
</evidence>
<keyword evidence="4 10" id="KW-0217">Developmental protein</keyword>
<evidence type="ECO:0000256" key="3">
    <source>
        <dbReference type="ARBA" id="ARBA00010781"/>
    </source>
</evidence>
<keyword evidence="9 10" id="KW-0339">Growth factor</keyword>